<organism evidence="3 4">
    <name type="scientific">Aspergillus homomorphus (strain CBS 101889)</name>
    <dbReference type="NCBI Taxonomy" id="1450537"/>
    <lineage>
        <taxon>Eukaryota</taxon>
        <taxon>Fungi</taxon>
        <taxon>Dikarya</taxon>
        <taxon>Ascomycota</taxon>
        <taxon>Pezizomycotina</taxon>
        <taxon>Eurotiomycetes</taxon>
        <taxon>Eurotiomycetidae</taxon>
        <taxon>Eurotiales</taxon>
        <taxon>Aspergillaceae</taxon>
        <taxon>Aspergillus</taxon>
        <taxon>Aspergillus subgen. Circumdati</taxon>
    </lineage>
</organism>
<name>A0A395HJL6_ASPHC</name>
<evidence type="ECO:0000313" key="4">
    <source>
        <dbReference type="Proteomes" id="UP000248961"/>
    </source>
</evidence>
<accession>A0A395HJL6</accession>
<protein>
    <submittedName>
        <fullName evidence="3">Uncharacterized protein</fullName>
    </submittedName>
</protein>
<proteinExistence type="predicted"/>
<sequence>MSDDCICVLFTTIGCAGTIAWLVLAVCAKMREFLYQRKVHSEYEVNIDIALCHFLEEYVGSIEENGEQVQLLEAQVKKLSERVAELEANEKTVHVTEVDEATFKAMEAGSDLDEYATVELL</sequence>
<dbReference type="RefSeq" id="XP_025546970.1">
    <property type="nucleotide sequence ID" value="XM_025697337.1"/>
</dbReference>
<feature type="transmembrane region" description="Helical" evidence="2">
    <location>
        <begin position="6"/>
        <end position="28"/>
    </location>
</feature>
<reference evidence="3 4" key="1">
    <citation type="submission" date="2018-02" db="EMBL/GenBank/DDBJ databases">
        <title>The genomes of Aspergillus section Nigri reveals drivers in fungal speciation.</title>
        <authorList>
            <consortium name="DOE Joint Genome Institute"/>
            <person name="Vesth T.C."/>
            <person name="Nybo J."/>
            <person name="Theobald S."/>
            <person name="Brandl J."/>
            <person name="Frisvad J.C."/>
            <person name="Nielsen K.F."/>
            <person name="Lyhne E.K."/>
            <person name="Kogle M.E."/>
            <person name="Kuo A."/>
            <person name="Riley R."/>
            <person name="Clum A."/>
            <person name="Nolan M."/>
            <person name="Lipzen A."/>
            <person name="Salamov A."/>
            <person name="Henrissat B."/>
            <person name="Wiebenga A."/>
            <person name="De vries R.P."/>
            <person name="Grigoriev I.V."/>
            <person name="Mortensen U.H."/>
            <person name="Andersen M.R."/>
            <person name="Baker S.E."/>
        </authorList>
    </citation>
    <scope>NUCLEOTIDE SEQUENCE [LARGE SCALE GENOMIC DNA]</scope>
    <source>
        <strain evidence="3 4">CBS 101889</strain>
    </source>
</reference>
<keyword evidence="2" id="KW-1133">Transmembrane helix</keyword>
<keyword evidence="1" id="KW-0175">Coiled coil</keyword>
<dbReference type="AlphaFoldDB" id="A0A395HJL6"/>
<dbReference type="GeneID" id="37201626"/>
<gene>
    <name evidence="3" type="ORF">BO97DRAFT_428969</name>
</gene>
<evidence type="ECO:0000256" key="1">
    <source>
        <dbReference type="SAM" id="Coils"/>
    </source>
</evidence>
<keyword evidence="4" id="KW-1185">Reference proteome</keyword>
<dbReference type="Proteomes" id="UP000248961">
    <property type="component" value="Unassembled WGS sequence"/>
</dbReference>
<evidence type="ECO:0000313" key="3">
    <source>
        <dbReference type="EMBL" id="RAL07816.1"/>
    </source>
</evidence>
<evidence type="ECO:0000256" key="2">
    <source>
        <dbReference type="SAM" id="Phobius"/>
    </source>
</evidence>
<keyword evidence="2" id="KW-0812">Transmembrane</keyword>
<dbReference type="VEuPathDB" id="FungiDB:BO97DRAFT_428969"/>
<feature type="coiled-coil region" evidence="1">
    <location>
        <begin position="62"/>
        <end position="89"/>
    </location>
</feature>
<keyword evidence="2" id="KW-0472">Membrane</keyword>
<dbReference type="EMBL" id="KZ824324">
    <property type="protein sequence ID" value="RAL07816.1"/>
    <property type="molecule type" value="Genomic_DNA"/>
</dbReference>